<gene>
    <name evidence="2" type="ORF">DPMN_111691</name>
</gene>
<feature type="region of interest" description="Disordered" evidence="1">
    <location>
        <begin position="59"/>
        <end position="87"/>
    </location>
</feature>
<evidence type="ECO:0000313" key="3">
    <source>
        <dbReference type="Proteomes" id="UP000828390"/>
    </source>
</evidence>
<reference evidence="2" key="1">
    <citation type="journal article" date="2019" name="bioRxiv">
        <title>The Genome of the Zebra Mussel, Dreissena polymorpha: A Resource for Invasive Species Research.</title>
        <authorList>
            <person name="McCartney M.A."/>
            <person name="Auch B."/>
            <person name="Kono T."/>
            <person name="Mallez S."/>
            <person name="Zhang Y."/>
            <person name="Obille A."/>
            <person name="Becker A."/>
            <person name="Abrahante J.E."/>
            <person name="Garbe J."/>
            <person name="Badalamenti J.P."/>
            <person name="Herman A."/>
            <person name="Mangelson H."/>
            <person name="Liachko I."/>
            <person name="Sullivan S."/>
            <person name="Sone E.D."/>
            <person name="Koren S."/>
            <person name="Silverstein K.A.T."/>
            <person name="Beckman K.B."/>
            <person name="Gohl D.M."/>
        </authorList>
    </citation>
    <scope>NUCLEOTIDE SEQUENCE</scope>
    <source>
        <strain evidence="2">Duluth1</strain>
        <tissue evidence="2">Whole animal</tissue>
    </source>
</reference>
<dbReference type="AlphaFoldDB" id="A0A9D4KED3"/>
<evidence type="ECO:0000313" key="2">
    <source>
        <dbReference type="EMBL" id="KAH3838283.1"/>
    </source>
</evidence>
<comment type="caution">
    <text evidence="2">The sequence shown here is derived from an EMBL/GenBank/DDBJ whole genome shotgun (WGS) entry which is preliminary data.</text>
</comment>
<name>A0A9D4KED3_DREPO</name>
<proteinExistence type="predicted"/>
<sequence length="87" mass="9382">MKIPSIMVPSTGYKQIKVTVTIIQHLFFTDLVLSSDDDNDQVEGGCSAVMENRIGSFISGQPAESSSDFTDDDGSDDVDAFSQDDSI</sequence>
<feature type="compositionally biased region" description="Acidic residues" evidence="1">
    <location>
        <begin position="69"/>
        <end position="79"/>
    </location>
</feature>
<dbReference type="EMBL" id="JAIWYP010000004">
    <property type="protein sequence ID" value="KAH3838283.1"/>
    <property type="molecule type" value="Genomic_DNA"/>
</dbReference>
<organism evidence="2 3">
    <name type="scientific">Dreissena polymorpha</name>
    <name type="common">Zebra mussel</name>
    <name type="synonym">Mytilus polymorpha</name>
    <dbReference type="NCBI Taxonomy" id="45954"/>
    <lineage>
        <taxon>Eukaryota</taxon>
        <taxon>Metazoa</taxon>
        <taxon>Spiralia</taxon>
        <taxon>Lophotrochozoa</taxon>
        <taxon>Mollusca</taxon>
        <taxon>Bivalvia</taxon>
        <taxon>Autobranchia</taxon>
        <taxon>Heteroconchia</taxon>
        <taxon>Euheterodonta</taxon>
        <taxon>Imparidentia</taxon>
        <taxon>Neoheterodontei</taxon>
        <taxon>Myida</taxon>
        <taxon>Dreissenoidea</taxon>
        <taxon>Dreissenidae</taxon>
        <taxon>Dreissena</taxon>
    </lineage>
</organism>
<protein>
    <submittedName>
        <fullName evidence="2">Uncharacterized protein</fullName>
    </submittedName>
</protein>
<dbReference type="Proteomes" id="UP000828390">
    <property type="component" value="Unassembled WGS sequence"/>
</dbReference>
<keyword evidence="3" id="KW-1185">Reference proteome</keyword>
<accession>A0A9D4KED3</accession>
<evidence type="ECO:0000256" key="1">
    <source>
        <dbReference type="SAM" id="MobiDB-lite"/>
    </source>
</evidence>
<reference evidence="2" key="2">
    <citation type="submission" date="2020-11" db="EMBL/GenBank/DDBJ databases">
        <authorList>
            <person name="McCartney M.A."/>
            <person name="Auch B."/>
            <person name="Kono T."/>
            <person name="Mallez S."/>
            <person name="Becker A."/>
            <person name="Gohl D.M."/>
            <person name="Silverstein K.A.T."/>
            <person name="Koren S."/>
            <person name="Bechman K.B."/>
            <person name="Herman A."/>
            <person name="Abrahante J.E."/>
            <person name="Garbe J."/>
        </authorList>
    </citation>
    <scope>NUCLEOTIDE SEQUENCE</scope>
    <source>
        <strain evidence="2">Duluth1</strain>
        <tissue evidence="2">Whole animal</tissue>
    </source>
</reference>